<dbReference type="GO" id="GO:0008285">
    <property type="term" value="P:negative regulation of cell population proliferation"/>
    <property type="evidence" value="ECO:0007669"/>
    <property type="project" value="TreeGrafter"/>
</dbReference>
<dbReference type="InterPro" id="IPR007483">
    <property type="entry name" value="Hamartin"/>
</dbReference>
<evidence type="ECO:0000256" key="2">
    <source>
        <dbReference type="SAM" id="MobiDB-lite"/>
    </source>
</evidence>
<accession>A0AAJ6VLX2</accession>
<evidence type="ECO:0000313" key="7">
    <source>
        <dbReference type="RefSeq" id="XP_011495438.1"/>
    </source>
</evidence>
<dbReference type="GO" id="GO:0051726">
    <property type="term" value="P:regulation of cell cycle"/>
    <property type="evidence" value="ECO:0007669"/>
    <property type="project" value="TreeGrafter"/>
</dbReference>
<dbReference type="RefSeq" id="XP_011495439.1">
    <property type="nucleotide sequence ID" value="XM_011497137.1"/>
</dbReference>
<evidence type="ECO:0000313" key="6">
    <source>
        <dbReference type="RefSeq" id="XP_011495437.1"/>
    </source>
</evidence>
<feature type="transmembrane region" description="Helical" evidence="3">
    <location>
        <begin position="135"/>
        <end position="156"/>
    </location>
</feature>
<keyword evidence="3" id="KW-0812">Transmembrane</keyword>
<evidence type="ECO:0000313" key="5">
    <source>
        <dbReference type="RefSeq" id="XP_011495436.1"/>
    </source>
</evidence>
<keyword evidence="4" id="KW-1185">Reference proteome</keyword>
<sequence>MTNSSVGSSTGVAELFHMLESNKLSDVEEIKKVFHDHFLSTKDNWLVNGLFDYYLSTNSLRAVEVLAGVREPHDKHLFDKLNETLVAKSTNNEHKVRTLTLLGHIARRQPTWLYKLASHTLFKQLLHLLKVEEDIVLLMSALLLLISLLPMLPTALAPHLHEIFEVFSRLASLYYHCFLYISSMNPTRFATVSPLNVFSATDADQYYRIHLQHGLQNLFHRLYAMYPCNFVFFLKQQYLQRDQLTIFKKIISPFLDSVRMHPLLVTMSKESEISSLRWKKMEHHDVVAECGRFSLLERSSREEPMLFGNLRYTPVLDDSGLYTLISTIVDFPMVAETTGFQCSSQESFWSPSMVVCAHSPPPPSSLQATPISHEVKSTPSTPGVGASSVTATGTLVNNRSRTSPPEAAVEATPETTPVKDLRQIPSRQMPVGSAAVRALSGFGNGAVGLLNSSRPSTPTPVNQQHQQLGSFTTGGSGGILSDGNSILDRKLGKIAADRHNALHQEQTPTPTPTLTPTPTSTTTPTLTPRQLEDVKRTFGTATATPLITTEQINTMLNGKVDNCQHQQIQLEDQEVSDIVSLTKSTTSGSKDFIDKDRQSFNDLSRKVRLKFYCKYPTPPVLSSQIRRRAKSCPNIAGASSESSSSSIGIGTFRPLKMSSTSTEEVATQTSGLVPYECFFLDMLDQRPLTADSTAMATTVGHGHGSEARLSPGTMLDRYIELCARSSAHPDSKSRSRLGGRRSRLEEESENGGPQHQQSGEESGETPGSCWAEMDRANQQIQLMQMQLQFERQRREVHAERNRRLLGKLRDSRALEELNSAMTNRLKLAENEIETLKSELSLSNMEARTGENKLLETIHHCQTKYKEEQQQNAALKDRIEHLQDELKNEKKKVMDHEKQTRAAEATLFEAAHQLKEALRAANQSEELKRVLDAVQKRFILLGEAQGRIQEKMGGPIHMAKQEAAQIQRSWSEEVYNLRRQFDSQTLQLESLRSHLAELEHKDARKEVQLVDQQRLLQESKEKHSAELEAVESKYRAQLEINLLLEGRILELHGKLEQATYGVSAAVNLASSASPKERSPPLSASLASSSEGSLAFIQSAMNDCCDPGGEIANLQAIVEPSGHNAFDEATTTQR</sequence>
<dbReference type="InterPro" id="IPR016024">
    <property type="entry name" value="ARM-type_fold"/>
</dbReference>
<dbReference type="PANTHER" id="PTHR15154:SF2">
    <property type="entry name" value="HAMARTIN"/>
    <property type="match status" value="1"/>
</dbReference>
<evidence type="ECO:0000256" key="1">
    <source>
        <dbReference type="SAM" id="Coils"/>
    </source>
</evidence>
<dbReference type="CTD" id="7248"/>
<feature type="coiled-coil region" evidence="1">
    <location>
        <begin position="980"/>
        <end position="1032"/>
    </location>
</feature>
<proteinExistence type="predicted"/>
<organism evidence="4 6">
    <name type="scientific">Ceratosolen solmsi marchali</name>
    <dbReference type="NCBI Taxonomy" id="326594"/>
    <lineage>
        <taxon>Eukaryota</taxon>
        <taxon>Metazoa</taxon>
        <taxon>Ecdysozoa</taxon>
        <taxon>Arthropoda</taxon>
        <taxon>Hexapoda</taxon>
        <taxon>Insecta</taxon>
        <taxon>Pterygota</taxon>
        <taxon>Neoptera</taxon>
        <taxon>Endopterygota</taxon>
        <taxon>Hymenoptera</taxon>
        <taxon>Apocrita</taxon>
        <taxon>Proctotrupomorpha</taxon>
        <taxon>Chalcidoidea</taxon>
        <taxon>Agaonidae</taxon>
        <taxon>Agaoninae</taxon>
        <taxon>Ceratosolen</taxon>
    </lineage>
</organism>
<protein>
    <submittedName>
        <fullName evidence="5 6">Hamartin</fullName>
    </submittedName>
</protein>
<dbReference type="PANTHER" id="PTHR15154">
    <property type="entry name" value="HAMARTIN"/>
    <property type="match status" value="1"/>
</dbReference>
<dbReference type="RefSeq" id="XP_011495436.1">
    <property type="nucleotide sequence ID" value="XM_011497134.1"/>
</dbReference>
<dbReference type="Proteomes" id="UP000695007">
    <property type="component" value="Unplaced"/>
</dbReference>
<dbReference type="Pfam" id="PF04388">
    <property type="entry name" value="Hamartin"/>
    <property type="match status" value="1"/>
</dbReference>
<evidence type="ECO:0000313" key="4">
    <source>
        <dbReference type="Proteomes" id="UP000695007"/>
    </source>
</evidence>
<keyword evidence="3" id="KW-1133">Transmembrane helix</keyword>
<dbReference type="RefSeq" id="XP_011495437.1">
    <property type="nucleotide sequence ID" value="XM_011497135.1"/>
</dbReference>
<dbReference type="GO" id="GO:0032007">
    <property type="term" value="P:negative regulation of TOR signaling"/>
    <property type="evidence" value="ECO:0007669"/>
    <property type="project" value="TreeGrafter"/>
</dbReference>
<name>A0AAJ6VLX2_9HYME</name>
<dbReference type="SUPFAM" id="SSF48371">
    <property type="entry name" value="ARM repeat"/>
    <property type="match status" value="1"/>
</dbReference>
<feature type="region of interest" description="Disordered" evidence="2">
    <location>
        <begin position="501"/>
        <end position="527"/>
    </location>
</feature>
<gene>
    <name evidence="5 6 7 8" type="primary">LOC105360272</name>
</gene>
<dbReference type="KEGG" id="csol:105360272"/>
<keyword evidence="1" id="KW-0175">Coiled coil</keyword>
<dbReference type="GO" id="GO:0033596">
    <property type="term" value="C:TSC1-TSC2 complex"/>
    <property type="evidence" value="ECO:0007669"/>
    <property type="project" value="TreeGrafter"/>
</dbReference>
<feature type="compositionally biased region" description="Low complexity" evidence="2">
    <location>
        <begin position="516"/>
        <end position="527"/>
    </location>
</feature>
<feature type="coiled-coil region" evidence="1">
    <location>
        <begin position="773"/>
        <end position="936"/>
    </location>
</feature>
<feature type="region of interest" description="Disordered" evidence="2">
    <location>
        <begin position="396"/>
        <end position="416"/>
    </location>
</feature>
<evidence type="ECO:0000256" key="3">
    <source>
        <dbReference type="SAM" id="Phobius"/>
    </source>
</evidence>
<reference evidence="5 6" key="1">
    <citation type="submission" date="2025-04" db="UniProtKB">
        <authorList>
            <consortium name="RefSeq"/>
        </authorList>
    </citation>
    <scope>IDENTIFICATION</scope>
</reference>
<keyword evidence="3" id="KW-0472">Membrane</keyword>
<feature type="region of interest" description="Disordered" evidence="2">
    <location>
        <begin position="726"/>
        <end position="769"/>
    </location>
</feature>
<dbReference type="AlphaFoldDB" id="A0AAJ6VLX2"/>
<dbReference type="GeneID" id="105360272"/>
<evidence type="ECO:0000313" key="8">
    <source>
        <dbReference type="RefSeq" id="XP_011495439.1"/>
    </source>
</evidence>
<dbReference type="RefSeq" id="XP_011495438.1">
    <property type="nucleotide sequence ID" value="XM_011497136.1"/>
</dbReference>